<comment type="cofactor">
    <cofactor evidence="8">
        <name>Mg(2+)</name>
        <dbReference type="ChEBI" id="CHEBI:18420"/>
    </cofactor>
</comment>
<keyword evidence="3 8" id="KW-0479">Metal-binding</keyword>
<proteinExistence type="inferred from homology"/>
<dbReference type="InterPro" id="IPR008278">
    <property type="entry name" value="4-PPantetheinyl_Trfase_dom"/>
</dbReference>
<comment type="catalytic activity">
    <reaction evidence="8">
        <text>apo-[ACP] + CoA = holo-[ACP] + adenosine 3',5'-bisphosphate + H(+)</text>
        <dbReference type="Rhea" id="RHEA:12068"/>
        <dbReference type="Rhea" id="RHEA-COMP:9685"/>
        <dbReference type="Rhea" id="RHEA-COMP:9690"/>
        <dbReference type="ChEBI" id="CHEBI:15378"/>
        <dbReference type="ChEBI" id="CHEBI:29999"/>
        <dbReference type="ChEBI" id="CHEBI:57287"/>
        <dbReference type="ChEBI" id="CHEBI:58343"/>
        <dbReference type="ChEBI" id="CHEBI:64479"/>
        <dbReference type="EC" id="2.7.8.7"/>
    </reaction>
</comment>
<dbReference type="GO" id="GO:0008897">
    <property type="term" value="F:holo-[acyl-carrier-protein] synthase activity"/>
    <property type="evidence" value="ECO:0007669"/>
    <property type="project" value="UniProtKB-EC"/>
</dbReference>
<dbReference type="EC" id="2.7.8.7" evidence="8"/>
<dbReference type="InterPro" id="IPR004568">
    <property type="entry name" value="Ppantetheine-prot_Trfase_dom"/>
</dbReference>
<keyword evidence="4 8" id="KW-0276">Fatty acid metabolism</keyword>
<comment type="subcellular location">
    <subcellularLocation>
        <location evidence="8">Cytoplasm</location>
    </subcellularLocation>
</comment>
<evidence type="ECO:0000256" key="2">
    <source>
        <dbReference type="ARBA" id="ARBA00022679"/>
    </source>
</evidence>
<dbReference type="Gene3D" id="3.90.470.20">
    <property type="entry name" value="4'-phosphopantetheinyl transferase domain"/>
    <property type="match status" value="1"/>
</dbReference>
<evidence type="ECO:0000313" key="10">
    <source>
        <dbReference type="EMBL" id="MDQ0159226.1"/>
    </source>
</evidence>
<comment type="similarity">
    <text evidence="8">Belongs to the P-Pant transferase superfamily. AcpS family.</text>
</comment>
<keyword evidence="5 8" id="KW-0460">Magnesium</keyword>
<evidence type="ECO:0000256" key="7">
    <source>
        <dbReference type="ARBA" id="ARBA00023160"/>
    </source>
</evidence>
<keyword evidence="2 8" id="KW-0808">Transferase</keyword>
<feature type="domain" description="4'-phosphopantetheinyl transferase" evidence="9">
    <location>
        <begin position="4"/>
        <end position="114"/>
    </location>
</feature>
<dbReference type="InterPro" id="IPR002582">
    <property type="entry name" value="ACPS"/>
</dbReference>
<dbReference type="HAMAP" id="MF_00101">
    <property type="entry name" value="AcpS"/>
    <property type="match status" value="1"/>
</dbReference>
<dbReference type="InterPro" id="IPR037143">
    <property type="entry name" value="4-PPantetheinyl_Trfase_dom_sf"/>
</dbReference>
<reference evidence="10 11" key="1">
    <citation type="submission" date="2023-07" db="EMBL/GenBank/DDBJ databases">
        <title>Genomic Encyclopedia of Type Strains, Phase IV (KMG-IV): sequencing the most valuable type-strain genomes for metagenomic binning, comparative biology and taxonomic classification.</title>
        <authorList>
            <person name="Goeker M."/>
        </authorList>
    </citation>
    <scope>NUCLEOTIDE SEQUENCE [LARGE SCALE GENOMIC DNA]</scope>
    <source>
        <strain evidence="10 11">DSM 16460</strain>
    </source>
</reference>
<evidence type="ECO:0000256" key="3">
    <source>
        <dbReference type="ARBA" id="ARBA00022723"/>
    </source>
</evidence>
<accession>A0ABT9VE65</accession>
<evidence type="ECO:0000256" key="5">
    <source>
        <dbReference type="ARBA" id="ARBA00022842"/>
    </source>
</evidence>
<sequence>MIQGIGVDLTETKRIQKLMQRQPRLTERILTERERNVLSRYTNENRRLEFIAGRFAAKEAYSKAAGCGIGKDVSFQSIELLSNGTGRPIIYINGVYSQHVHVSISHSDHYVIAQVIIEETS</sequence>
<comment type="function">
    <text evidence="8">Transfers the 4'-phosphopantetheine moiety from coenzyme A to a Ser of acyl-carrier-protein.</text>
</comment>
<evidence type="ECO:0000313" key="11">
    <source>
        <dbReference type="Proteomes" id="UP001224359"/>
    </source>
</evidence>
<keyword evidence="6 8" id="KW-0443">Lipid metabolism</keyword>
<dbReference type="Pfam" id="PF01648">
    <property type="entry name" value="ACPS"/>
    <property type="match status" value="1"/>
</dbReference>
<feature type="binding site" evidence="8">
    <location>
        <position position="8"/>
    </location>
    <ligand>
        <name>Mg(2+)</name>
        <dbReference type="ChEBI" id="CHEBI:18420"/>
    </ligand>
</feature>
<evidence type="ECO:0000256" key="1">
    <source>
        <dbReference type="ARBA" id="ARBA00022516"/>
    </source>
</evidence>
<keyword evidence="1 8" id="KW-0444">Lipid biosynthesis</keyword>
<evidence type="ECO:0000259" key="9">
    <source>
        <dbReference type="Pfam" id="PF01648"/>
    </source>
</evidence>
<dbReference type="NCBIfam" id="TIGR00556">
    <property type="entry name" value="pantethn_trn"/>
    <property type="match status" value="1"/>
</dbReference>
<evidence type="ECO:0000256" key="6">
    <source>
        <dbReference type="ARBA" id="ARBA00023098"/>
    </source>
</evidence>
<dbReference type="RefSeq" id="WP_306975538.1">
    <property type="nucleotide sequence ID" value="NZ_JAUSTQ010000004.1"/>
</dbReference>
<dbReference type="NCBIfam" id="TIGR00516">
    <property type="entry name" value="acpS"/>
    <property type="match status" value="1"/>
</dbReference>
<dbReference type="SUPFAM" id="SSF56214">
    <property type="entry name" value="4'-phosphopantetheinyl transferase"/>
    <property type="match status" value="1"/>
</dbReference>
<keyword evidence="8" id="KW-0963">Cytoplasm</keyword>
<organism evidence="10 11">
    <name type="scientific">Alkalibacillus salilacus</name>
    <dbReference type="NCBI Taxonomy" id="284582"/>
    <lineage>
        <taxon>Bacteria</taxon>
        <taxon>Bacillati</taxon>
        <taxon>Bacillota</taxon>
        <taxon>Bacilli</taxon>
        <taxon>Bacillales</taxon>
        <taxon>Bacillaceae</taxon>
        <taxon>Alkalibacillus</taxon>
    </lineage>
</organism>
<evidence type="ECO:0000256" key="8">
    <source>
        <dbReference type="HAMAP-Rule" id="MF_00101"/>
    </source>
</evidence>
<name>A0ABT9VE65_9BACI</name>
<keyword evidence="11" id="KW-1185">Reference proteome</keyword>
<protein>
    <recommendedName>
        <fullName evidence="8">Holo-[acyl-carrier-protein] synthase</fullName>
        <shortName evidence="8">Holo-ACP synthase</shortName>
        <ecNumber evidence="8">2.7.8.7</ecNumber>
    </recommendedName>
    <alternativeName>
        <fullName evidence="8">4'-phosphopantetheinyl transferase AcpS</fullName>
    </alternativeName>
</protein>
<dbReference type="EMBL" id="JAUSTQ010000004">
    <property type="protein sequence ID" value="MDQ0159226.1"/>
    <property type="molecule type" value="Genomic_DNA"/>
</dbReference>
<dbReference type="Proteomes" id="UP001224359">
    <property type="component" value="Unassembled WGS sequence"/>
</dbReference>
<keyword evidence="7 8" id="KW-0275">Fatty acid biosynthesis</keyword>
<feature type="binding site" evidence="8">
    <location>
        <position position="59"/>
    </location>
    <ligand>
        <name>Mg(2+)</name>
        <dbReference type="ChEBI" id="CHEBI:18420"/>
    </ligand>
</feature>
<evidence type="ECO:0000256" key="4">
    <source>
        <dbReference type="ARBA" id="ARBA00022832"/>
    </source>
</evidence>
<comment type="caution">
    <text evidence="10">The sequence shown here is derived from an EMBL/GenBank/DDBJ whole genome shotgun (WGS) entry which is preliminary data.</text>
</comment>
<gene>
    <name evidence="8" type="primary">acpS</name>
    <name evidence="10" type="ORF">J2S77_001190</name>
</gene>